<keyword evidence="10" id="KW-1185">Reference proteome</keyword>
<dbReference type="InterPro" id="IPR022682">
    <property type="entry name" value="Calpain_domain_III"/>
</dbReference>
<evidence type="ECO:0000256" key="5">
    <source>
        <dbReference type="PIRSR" id="PIRSR622684-1"/>
    </source>
</evidence>
<evidence type="ECO:0000256" key="3">
    <source>
        <dbReference type="ARBA" id="ARBA00022801"/>
    </source>
</evidence>
<evidence type="ECO:0000259" key="8">
    <source>
        <dbReference type="PROSITE" id="PS50203"/>
    </source>
</evidence>
<evidence type="ECO:0000313" key="9">
    <source>
        <dbReference type="EMBL" id="CEM37447.1"/>
    </source>
</evidence>
<dbReference type="EMBL" id="CDMY01000938">
    <property type="protein sequence ID" value="CEM37447.1"/>
    <property type="molecule type" value="Genomic_DNA"/>
</dbReference>
<dbReference type="InterPro" id="IPR022684">
    <property type="entry name" value="Calpain_cysteine_protease"/>
</dbReference>
<sequence>MEDAAAAEEEAGQPEPDTDEVHTTAEVQEVVHEIPPTDEAAEQPSAVVEEETPEGKDEMVEQTEGEAPAEEEQVEGAVAAEGNAEEAVDQEQTQGEQVDEATHAEQEQDQQVEAPAAEADKTDEAPAAEAGKTDEAPDAEAVGETPAAEQTAEGEEKEAPPVELQEGQGHGDSIPVEGEKAAEPLTADEKAAPAAEEKPADEAQPPIDAAQLEEPTTEERQSVVVEDSAAAVGEATVVPPSTEEAPTTRMPAEEPLKEQEPELRGEEKEGPAPAAAEEEVTPEPAPPSEAPKQEEVPVEKKEDASVLAASSGKKGRAKLMVDLQSEREREGSKAAEESAYDEALRQNRMEALNIPTVVEACLAEGTLFEDPNFTDSDSSLYIDPSDIPAYATVGGGGVTSWKRPEQITRGAVLFSEDRPASDVKAGDLPDRAFLGAASVVATMPGLATNLFGHTDNWRDVGLMSCRFFHEGDWREVVIDTKLPFCDELEARRPAFGHCERKEEMWLPLLEKAYAKLYGSYEAITKRQLGDIFVDLTGGSTEIFDLRNESIRELVDNGELWRALLTWFESGCVLSGVADGEFDDLDDADRTDGILPGHPYGVLDVIEMEGFQLLRIRNPWGDVEWRGAFSDHDQMWAKHPDLKEKLNYQFGPDGTWWMRLSDWADSFSRLYVCRLFPKKYHQTVQTSTWHQLTAAGPPRIGQTAVEGLDLGQTMASSLHGLTLGATMGGAASPHSHAPTERSRSVFREAVAAVEAGQTETMTEGGISAGDALGATARSTALVTAAPVATEAVIGDPDPRWFNNPQFRLTVQSSRATTIFVSLMQSEENPPIPINCLVMKAKTACRLWECNPSDILGTAVPLDEPIKENKREVNHEIVLSPEKGQHGIYHIVCYQDEAKPDVNVRRVFHLRLFSSEPIYLEPKPQPWLKTFKSEWGQQSAGGRRLKKRGGEAIQWCTNPQFVLNFQRATTLKIVCERALGKRRRDVHNVGFVVTRLFASTDLNRRNKPAATQVVTSSAKLNKLSRSTVTLEERPPELGTLHRKLQILSTDWWQETSFSQEDVACMHLSVTPQQGPLVVVPSLAESGALGSFTLNIFADRPLKDAVQLDESKNVVLYGGWTAETAGGCHLFHPPYETQPKLQTWQKNPKYTLHVTASITAHVTLARLDKAWRKTVAQDPVGAMMGFYILRGDHIEMTNVISETPYLPGNEVAMELQLEPTDDDEPYIIMPTTYEPNKVGEFIVRVSANKPKFELHKLIEDHS</sequence>
<accession>A0A0G4H1H1</accession>
<name>A0A0G4H1H1_VITBC</name>
<organism evidence="9 10">
    <name type="scientific">Vitrella brassicaformis (strain CCMP3155)</name>
    <dbReference type="NCBI Taxonomy" id="1169540"/>
    <lineage>
        <taxon>Eukaryota</taxon>
        <taxon>Sar</taxon>
        <taxon>Alveolata</taxon>
        <taxon>Colpodellida</taxon>
        <taxon>Vitrellaceae</taxon>
        <taxon>Vitrella</taxon>
    </lineage>
</organism>
<dbReference type="InParanoid" id="A0A0G4H1H1"/>
<feature type="active site" evidence="5">
    <location>
        <position position="597"/>
    </location>
</feature>
<evidence type="ECO:0000256" key="6">
    <source>
        <dbReference type="PROSITE-ProRule" id="PRU00239"/>
    </source>
</evidence>
<reference evidence="9 10" key="1">
    <citation type="submission" date="2014-11" db="EMBL/GenBank/DDBJ databases">
        <authorList>
            <person name="Zhu J."/>
            <person name="Qi W."/>
            <person name="Song R."/>
        </authorList>
    </citation>
    <scope>NUCLEOTIDE SEQUENCE [LARGE SCALE GENOMIC DNA]</scope>
</reference>
<evidence type="ECO:0000256" key="1">
    <source>
        <dbReference type="ARBA" id="ARBA00007623"/>
    </source>
</evidence>
<feature type="compositionally biased region" description="Acidic residues" evidence="7">
    <location>
        <begin position="60"/>
        <end position="74"/>
    </location>
</feature>
<feature type="region of interest" description="Disordered" evidence="7">
    <location>
        <begin position="1"/>
        <end position="318"/>
    </location>
</feature>
<evidence type="ECO:0000313" key="10">
    <source>
        <dbReference type="Proteomes" id="UP000041254"/>
    </source>
</evidence>
<feature type="compositionally biased region" description="Basic and acidic residues" evidence="7">
    <location>
        <begin position="177"/>
        <end position="201"/>
    </location>
</feature>
<dbReference type="CDD" id="cd00044">
    <property type="entry name" value="CysPc"/>
    <property type="match status" value="1"/>
</dbReference>
<evidence type="ECO:0000256" key="4">
    <source>
        <dbReference type="ARBA" id="ARBA00022807"/>
    </source>
</evidence>
<dbReference type="InterPro" id="IPR001300">
    <property type="entry name" value="Peptidase_C2_calpain_cat"/>
</dbReference>
<dbReference type="GO" id="GO:0004198">
    <property type="term" value="F:calcium-dependent cysteine-type endopeptidase activity"/>
    <property type="evidence" value="ECO:0007669"/>
    <property type="project" value="InterPro"/>
</dbReference>
<feature type="compositionally biased region" description="Basic and acidic residues" evidence="7">
    <location>
        <begin position="291"/>
        <end position="304"/>
    </location>
</feature>
<dbReference type="Pfam" id="PF01067">
    <property type="entry name" value="Calpain_III"/>
    <property type="match status" value="1"/>
</dbReference>
<keyword evidence="4" id="KW-0788">Thiol protease</keyword>
<feature type="compositionally biased region" description="Basic and acidic residues" evidence="7">
    <location>
        <begin position="251"/>
        <end position="270"/>
    </location>
</feature>
<comment type="caution">
    <text evidence="6">Lacks conserved residue(s) required for the propagation of feature annotation.</text>
</comment>
<dbReference type="SUPFAM" id="SSF49758">
    <property type="entry name" value="Calpain large subunit, middle domain (domain III)"/>
    <property type="match status" value="3"/>
</dbReference>
<dbReference type="GO" id="GO:0006508">
    <property type="term" value="P:proteolysis"/>
    <property type="evidence" value="ECO:0007669"/>
    <property type="project" value="UniProtKB-KW"/>
</dbReference>
<comment type="similarity">
    <text evidence="1">Belongs to the peptidase C2 family.</text>
</comment>
<feature type="compositionally biased region" description="Acidic residues" evidence="7">
    <location>
        <begin position="1"/>
        <end position="18"/>
    </location>
</feature>
<protein>
    <recommendedName>
        <fullName evidence="8">Calpain catalytic domain-containing protein</fullName>
    </recommendedName>
</protein>
<dbReference type="PROSITE" id="PS50203">
    <property type="entry name" value="CALPAIN_CAT"/>
    <property type="match status" value="1"/>
</dbReference>
<dbReference type="AlphaFoldDB" id="A0A0G4H1H1"/>
<dbReference type="PRINTS" id="PR00704">
    <property type="entry name" value="CALPAIN"/>
</dbReference>
<feature type="domain" description="Calpain catalytic" evidence="8">
    <location>
        <begin position="367"/>
        <end position="675"/>
    </location>
</feature>
<dbReference type="SMART" id="SM00720">
    <property type="entry name" value="calpain_III"/>
    <property type="match status" value="1"/>
</dbReference>
<dbReference type="Gene3D" id="3.90.70.10">
    <property type="entry name" value="Cysteine proteinases"/>
    <property type="match status" value="1"/>
</dbReference>
<dbReference type="SMART" id="SM00230">
    <property type="entry name" value="CysPc"/>
    <property type="match status" value="1"/>
</dbReference>
<dbReference type="Proteomes" id="UP000041254">
    <property type="component" value="Unassembled WGS sequence"/>
</dbReference>
<dbReference type="InterPro" id="IPR022683">
    <property type="entry name" value="Calpain_III"/>
</dbReference>
<keyword evidence="3" id="KW-0378">Hydrolase</keyword>
<dbReference type="InterPro" id="IPR038765">
    <property type="entry name" value="Papain-like_cys_pep_sf"/>
</dbReference>
<feature type="active site" evidence="5">
    <location>
        <position position="617"/>
    </location>
</feature>
<dbReference type="PANTHER" id="PTHR10183">
    <property type="entry name" value="CALPAIN"/>
    <property type="match status" value="1"/>
</dbReference>
<keyword evidence="2" id="KW-0645">Protease</keyword>
<evidence type="ECO:0000256" key="2">
    <source>
        <dbReference type="ARBA" id="ARBA00022670"/>
    </source>
</evidence>
<proteinExistence type="inferred from homology"/>
<dbReference type="Gene3D" id="2.60.120.380">
    <property type="match status" value="3"/>
</dbReference>
<evidence type="ECO:0000256" key="7">
    <source>
        <dbReference type="SAM" id="MobiDB-lite"/>
    </source>
</evidence>
<dbReference type="OrthoDB" id="445853at2759"/>
<dbReference type="VEuPathDB" id="CryptoDB:Vbra_19274"/>
<dbReference type="STRING" id="1169540.A0A0G4H1H1"/>
<dbReference type="OMA" id="FWMVWED"/>
<dbReference type="InterPro" id="IPR036213">
    <property type="entry name" value="Calpain_III_sf"/>
</dbReference>
<dbReference type="PANTHER" id="PTHR10183:SF379">
    <property type="entry name" value="CALPAIN-5"/>
    <property type="match status" value="1"/>
</dbReference>
<dbReference type="Pfam" id="PF00648">
    <property type="entry name" value="Peptidase_C2"/>
    <property type="match status" value="1"/>
</dbReference>
<gene>
    <name evidence="9" type="ORF">Vbra_19274</name>
</gene>
<dbReference type="SUPFAM" id="SSF54001">
    <property type="entry name" value="Cysteine proteinases"/>
    <property type="match status" value="1"/>
</dbReference>